<organism evidence="1 2">
    <name type="scientific">Sphingobacterium spiritivorum ATCC 33300</name>
    <dbReference type="NCBI Taxonomy" id="525372"/>
    <lineage>
        <taxon>Bacteria</taxon>
        <taxon>Pseudomonadati</taxon>
        <taxon>Bacteroidota</taxon>
        <taxon>Sphingobacteriia</taxon>
        <taxon>Sphingobacteriales</taxon>
        <taxon>Sphingobacteriaceae</taxon>
        <taxon>Sphingobacterium</taxon>
    </lineage>
</organism>
<proteinExistence type="predicted"/>
<dbReference type="RefSeq" id="WP_003007896.1">
    <property type="nucleotide sequence ID" value="NZ_GG668632.1"/>
</dbReference>
<evidence type="ECO:0000313" key="1">
    <source>
        <dbReference type="EMBL" id="EEI91717.1"/>
    </source>
</evidence>
<dbReference type="Gene3D" id="3.40.50.180">
    <property type="entry name" value="Methylesterase CheB, C-terminal domain"/>
    <property type="match status" value="1"/>
</dbReference>
<dbReference type="Proteomes" id="UP000006241">
    <property type="component" value="Unassembled WGS sequence"/>
</dbReference>
<evidence type="ECO:0000313" key="2">
    <source>
        <dbReference type="Proteomes" id="UP000006241"/>
    </source>
</evidence>
<name>C2FZA8_SPHSI</name>
<gene>
    <name evidence="1" type="ORF">HMPREF0765_2664</name>
</gene>
<comment type="caution">
    <text evidence="1">The sequence shown here is derived from an EMBL/GenBank/DDBJ whole genome shotgun (WGS) entry which is preliminary data.</text>
</comment>
<dbReference type="AlphaFoldDB" id="C2FZA8"/>
<reference evidence="1 2" key="1">
    <citation type="submission" date="2009-01" db="EMBL/GenBank/DDBJ databases">
        <authorList>
            <person name="Qin X."/>
            <person name="Bachman B."/>
            <person name="Battles P."/>
            <person name="Bell A."/>
            <person name="Bess C."/>
            <person name="Bickham C."/>
            <person name="Chaboub L."/>
            <person name="Chen D."/>
            <person name="Coyle M."/>
            <person name="Deiros D.R."/>
            <person name="Dinh H."/>
            <person name="Forbes L."/>
            <person name="Fowler G."/>
            <person name="Francisco L."/>
            <person name="Fu Q."/>
            <person name="Gubbala S."/>
            <person name="Hale W."/>
            <person name="Han Y."/>
            <person name="Hemphill L."/>
            <person name="Highlander S.K."/>
            <person name="Hirani K."/>
            <person name="Hogues M."/>
            <person name="Jackson L."/>
            <person name="Jakkamsetti A."/>
            <person name="Javaid M."/>
            <person name="Jiang H."/>
            <person name="Korchina V."/>
            <person name="Kovar C."/>
            <person name="Lara F."/>
            <person name="Lee S."/>
            <person name="Mata R."/>
            <person name="Mathew T."/>
            <person name="Moen C."/>
            <person name="Morales K."/>
            <person name="Munidasa M."/>
            <person name="Nazareth L."/>
            <person name="Ngo R."/>
            <person name="Nguyen L."/>
            <person name="Okwuonu G."/>
            <person name="Ongeri F."/>
            <person name="Patil S."/>
            <person name="Petrosino J."/>
            <person name="Pham C."/>
            <person name="Pham P."/>
            <person name="Pu L.-L."/>
            <person name="Puazo M."/>
            <person name="Raj R."/>
            <person name="Reid J."/>
            <person name="Rouhana J."/>
            <person name="Saada N."/>
            <person name="Shang Y."/>
            <person name="Simmons D."/>
            <person name="Thornton R."/>
            <person name="Warren J."/>
            <person name="Weissenberger G."/>
            <person name="Zhang J."/>
            <person name="Zhang L."/>
            <person name="Zhou C."/>
            <person name="Zhu D."/>
            <person name="Muzny D."/>
            <person name="Worley K."/>
            <person name="Gibbs R."/>
        </authorList>
    </citation>
    <scope>NUCLEOTIDE SEQUENCE [LARGE SCALE GENOMIC DNA]</scope>
    <source>
        <strain evidence="1 2">ATCC 33300</strain>
    </source>
</reference>
<dbReference type="EMBL" id="ACHB01000067">
    <property type="protein sequence ID" value="EEI91717.1"/>
    <property type="molecule type" value="Genomic_DNA"/>
</dbReference>
<accession>C2FZA8</accession>
<dbReference type="HOGENOM" id="CLU_3239787_0_0_10"/>
<dbReference type="SUPFAM" id="SSF52738">
    <property type="entry name" value="Methylesterase CheB, C-terminal domain"/>
    <property type="match status" value="1"/>
</dbReference>
<protein>
    <submittedName>
        <fullName evidence="1">Uncharacterized protein</fullName>
    </submittedName>
</protein>
<dbReference type="InterPro" id="IPR035909">
    <property type="entry name" value="CheB_C"/>
</dbReference>
<sequence length="43" mass="4687">MNHPKIIILAGSAGSYSVLVEILKYLPADMSIPVIVILHRNAK</sequence>